<evidence type="ECO:0000256" key="1">
    <source>
        <dbReference type="ARBA" id="ARBA00022679"/>
    </source>
</evidence>
<name>A0A1W1EL76_9ZZZZ</name>
<dbReference type="AlphaFoldDB" id="A0A1W1EL76"/>
<evidence type="ECO:0000313" key="3">
    <source>
        <dbReference type="EMBL" id="SHO81597.1"/>
    </source>
</evidence>
<dbReference type="Gene3D" id="2.20.25.110">
    <property type="entry name" value="S-adenosyl-L-methionine-dependent methyltransferases"/>
    <property type="match status" value="1"/>
</dbReference>
<accession>A0A1W1EL76</accession>
<dbReference type="InterPro" id="IPR029063">
    <property type="entry name" value="SAM-dependent_MTases_sf"/>
</dbReference>
<dbReference type="PANTHER" id="PTHR43861">
    <property type="entry name" value="TRANS-ACONITATE 2-METHYLTRANSFERASE-RELATED"/>
    <property type="match status" value="1"/>
</dbReference>
<dbReference type="SUPFAM" id="SSF53335">
    <property type="entry name" value="S-adenosyl-L-methionine-dependent methyltransferases"/>
    <property type="match status" value="1"/>
</dbReference>
<protein>
    <recommendedName>
        <fullName evidence="2">Methyltransferase domain-containing protein</fullName>
    </recommendedName>
</protein>
<sequence length="230" mass="26459">MNSLDLYANIEDLLGLDEAKEVLNSYYFDTLSHHTFDSIIDIGCGKGEFLAEIKDNFEPQRVLGVDISDRMVEESRSRGVEAKNIDICEIKEKFDVVTAIFDMLNYLDKSELKIFLGCVEDILEDDGLFLLDINSLDGFEEVAVGSFIVDDDSRFLTIDSDFDGEVYSSDFTLFIKDEDKFIKNKATINQYYHSIEEIEKLSNLKLIDTQKISLYEEVDDKILLMFKNIR</sequence>
<reference evidence="3" key="1">
    <citation type="submission" date="2016-10" db="EMBL/GenBank/DDBJ databases">
        <authorList>
            <person name="de Groot N.N."/>
        </authorList>
    </citation>
    <scope>NUCLEOTIDE SEQUENCE</scope>
</reference>
<organism evidence="3">
    <name type="scientific">hydrothermal vent metagenome</name>
    <dbReference type="NCBI Taxonomy" id="652676"/>
    <lineage>
        <taxon>unclassified sequences</taxon>
        <taxon>metagenomes</taxon>
        <taxon>ecological metagenomes</taxon>
    </lineage>
</organism>
<dbReference type="Pfam" id="PF13649">
    <property type="entry name" value="Methyltransf_25"/>
    <property type="match status" value="1"/>
</dbReference>
<dbReference type="CDD" id="cd02440">
    <property type="entry name" value="AdoMet_MTases"/>
    <property type="match status" value="1"/>
</dbReference>
<dbReference type="EMBL" id="FRYL01000044">
    <property type="protein sequence ID" value="SHO81597.1"/>
    <property type="molecule type" value="Genomic_DNA"/>
</dbReference>
<keyword evidence="1" id="KW-0808">Transferase</keyword>
<proteinExistence type="predicted"/>
<feature type="domain" description="Methyltransferase" evidence="2">
    <location>
        <begin position="39"/>
        <end position="127"/>
    </location>
</feature>
<evidence type="ECO:0000259" key="2">
    <source>
        <dbReference type="Pfam" id="PF13649"/>
    </source>
</evidence>
<dbReference type="GO" id="GO:0016740">
    <property type="term" value="F:transferase activity"/>
    <property type="evidence" value="ECO:0007669"/>
    <property type="project" value="UniProtKB-KW"/>
</dbReference>
<dbReference type="InterPro" id="IPR041698">
    <property type="entry name" value="Methyltransf_25"/>
</dbReference>
<gene>
    <name evidence="3" type="ORF">MNB_SV-15-144</name>
</gene>
<dbReference type="Gene3D" id="3.40.50.150">
    <property type="entry name" value="Vaccinia Virus protein VP39"/>
    <property type="match status" value="1"/>
</dbReference>